<dbReference type="PROSITE" id="PS50835">
    <property type="entry name" value="IG_LIKE"/>
    <property type="match status" value="13"/>
</dbReference>
<feature type="domain" description="Laminin IV type A" evidence="19">
    <location>
        <begin position="1435"/>
        <end position="1616"/>
    </location>
</feature>
<feature type="disulfide bond" evidence="14">
    <location>
        <begin position="1225"/>
        <end position="1243"/>
    </location>
</feature>
<dbReference type="FunCoup" id="B4JKX6">
    <property type="interactions" value="223"/>
</dbReference>
<dbReference type="GO" id="GO:1902667">
    <property type="term" value="P:regulation of axon guidance"/>
    <property type="evidence" value="ECO:0007669"/>
    <property type="project" value="EnsemblMetazoa"/>
</dbReference>
<dbReference type="Proteomes" id="UP000001070">
    <property type="component" value="Unassembled WGS sequence"/>
</dbReference>
<feature type="domain" description="Ig-like" evidence="18">
    <location>
        <begin position="1298"/>
        <end position="1387"/>
    </location>
</feature>
<dbReference type="GO" id="GO:0048731">
    <property type="term" value="P:system development"/>
    <property type="evidence" value="ECO:0007669"/>
    <property type="project" value="UniProtKB-ARBA"/>
</dbReference>
<feature type="disulfide bond" evidence="14">
    <location>
        <begin position="857"/>
        <end position="872"/>
    </location>
</feature>
<proteinExistence type="predicted"/>
<feature type="disulfide bond" evidence="14">
    <location>
        <begin position="591"/>
        <end position="603"/>
    </location>
</feature>
<evidence type="ECO:0000256" key="6">
    <source>
        <dbReference type="ARBA" id="ARBA00022989"/>
    </source>
</evidence>
<feature type="region of interest" description="Disordered" evidence="15">
    <location>
        <begin position="942"/>
        <end position="977"/>
    </location>
</feature>
<dbReference type="Pfam" id="PF00008">
    <property type="entry name" value="EGF"/>
    <property type="match status" value="2"/>
</dbReference>
<dbReference type="eggNOG" id="KOG3509">
    <property type="taxonomic scope" value="Eukaryota"/>
</dbReference>
<dbReference type="PhylomeDB" id="B4JKX6"/>
<feature type="disulfide bond" evidence="14">
    <location>
        <begin position="187"/>
        <end position="199"/>
    </location>
</feature>
<feature type="domain" description="Ig-like" evidence="18">
    <location>
        <begin position="1039"/>
        <end position="1130"/>
    </location>
</feature>
<dbReference type="GO" id="GO:0030425">
    <property type="term" value="C:dendrite"/>
    <property type="evidence" value="ECO:0007669"/>
    <property type="project" value="EnsemblMetazoa"/>
</dbReference>
<keyword evidence="4" id="KW-0732">Signal</keyword>
<feature type="disulfide bond" evidence="14">
    <location>
        <begin position="1261"/>
        <end position="1273"/>
    </location>
</feature>
<feature type="compositionally biased region" description="Low complexity" evidence="15">
    <location>
        <begin position="380"/>
        <end position="392"/>
    </location>
</feature>
<dbReference type="FunFam" id="4.10.400.10:FF:000086">
    <property type="entry name" value="Terribly reduced optic lobes, isoform B"/>
    <property type="match status" value="1"/>
</dbReference>
<dbReference type="InterPro" id="IPR023415">
    <property type="entry name" value="LDLR_class-A_CS"/>
</dbReference>
<keyword evidence="6" id="KW-1133">Transmembrane helix</keyword>
<dbReference type="PROSITE" id="PS51115">
    <property type="entry name" value="LAMININ_IVA"/>
    <property type="match status" value="2"/>
</dbReference>
<feature type="disulfide bond" evidence="14">
    <location>
        <begin position="506"/>
        <end position="521"/>
    </location>
</feature>
<dbReference type="SMART" id="SM00282">
    <property type="entry name" value="LamG"/>
    <property type="match status" value="3"/>
</dbReference>
<dbReference type="InterPro" id="IPR002049">
    <property type="entry name" value="LE_dom"/>
</dbReference>
<evidence type="ECO:0000256" key="12">
    <source>
        <dbReference type="ARBA" id="ARBA00023319"/>
    </source>
</evidence>
<evidence type="ECO:0000313" key="21">
    <source>
        <dbReference type="Proteomes" id="UP000001070"/>
    </source>
</evidence>
<feature type="disulfide bond" evidence="14">
    <location>
        <begin position="724"/>
        <end position="739"/>
    </location>
</feature>
<feature type="domain" description="Ig-like" evidence="18">
    <location>
        <begin position="2778"/>
        <end position="2870"/>
    </location>
</feature>
<feature type="disulfide bond" evidence="14">
    <location>
        <begin position="339"/>
        <end position="351"/>
    </location>
</feature>
<gene>
    <name evidence="20" type="primary">Dgri\GH12750</name>
    <name evidence="20" type="ORF">Dgri_GH12750</name>
</gene>
<keyword evidence="10" id="KW-0325">Glycoprotein</keyword>
<feature type="disulfide bond" evidence="14">
    <location>
        <begin position="358"/>
        <end position="373"/>
    </location>
</feature>
<feature type="disulfide bond" evidence="14">
    <location>
        <begin position="65"/>
        <end position="77"/>
    </location>
</feature>
<feature type="domain" description="Laminin G" evidence="16">
    <location>
        <begin position="3747"/>
        <end position="3928"/>
    </location>
</feature>
<comment type="subcellular location">
    <subcellularLocation>
        <location evidence="1">Membrane</location>
        <topology evidence="1">Single-pass membrane protein</topology>
    </subcellularLocation>
</comment>
<dbReference type="PRINTS" id="PR00261">
    <property type="entry name" value="LDLRECEPTOR"/>
</dbReference>
<dbReference type="SUPFAM" id="SSF49899">
    <property type="entry name" value="Concanavalin A-like lectins/glucanases"/>
    <property type="match status" value="3"/>
</dbReference>
<dbReference type="Pfam" id="PF13927">
    <property type="entry name" value="Ig_3"/>
    <property type="match status" value="6"/>
</dbReference>
<dbReference type="GO" id="GO:0048513">
    <property type="term" value="P:animal organ development"/>
    <property type="evidence" value="ECO:0007669"/>
    <property type="project" value="UniProtKB-ARBA"/>
</dbReference>
<dbReference type="PROSITE" id="PS50068">
    <property type="entry name" value="LDLRA_2"/>
    <property type="match status" value="23"/>
</dbReference>
<dbReference type="InterPro" id="IPR013098">
    <property type="entry name" value="Ig_I-set"/>
</dbReference>
<feature type="domain" description="Ig-like" evidence="18">
    <location>
        <begin position="2484"/>
        <end position="2568"/>
    </location>
</feature>
<dbReference type="Pfam" id="PF00057">
    <property type="entry name" value="Ldl_recept_a"/>
    <property type="match status" value="19"/>
</dbReference>
<dbReference type="FunFam" id="4.10.400.10:FF:000062">
    <property type="entry name" value="Terribly reduced optic lobes, isoform AI"/>
    <property type="match status" value="1"/>
</dbReference>
<dbReference type="FunFam" id="2.60.40.10:FF:000812">
    <property type="entry name" value="Terribly reduced optic lobes, isoform AN"/>
    <property type="match status" value="1"/>
</dbReference>
<dbReference type="EMBL" id="CH916370">
    <property type="protein sequence ID" value="EDW00229.1"/>
    <property type="molecule type" value="Genomic_DNA"/>
</dbReference>
<dbReference type="InterPro" id="IPR003599">
    <property type="entry name" value="Ig_sub"/>
</dbReference>
<feature type="domain" description="Ig-like" evidence="18">
    <location>
        <begin position="2303"/>
        <end position="2385"/>
    </location>
</feature>
<feature type="disulfide bond" evidence="14">
    <location>
        <begin position="1280"/>
        <end position="1295"/>
    </location>
</feature>
<dbReference type="PANTHER" id="PTHR22722:SF14">
    <property type="entry name" value="MEGALIN, ISOFORM A"/>
    <property type="match status" value="1"/>
</dbReference>
<dbReference type="Pfam" id="PF00052">
    <property type="entry name" value="Laminin_B"/>
    <property type="match status" value="2"/>
</dbReference>
<feature type="disulfide bond" evidence="14">
    <location>
        <begin position="238"/>
        <end position="256"/>
    </location>
</feature>
<feature type="domain" description="EGF-like" evidence="17">
    <location>
        <begin position="3452"/>
        <end position="3487"/>
    </location>
</feature>
<dbReference type="SMART" id="SM00181">
    <property type="entry name" value="EGF"/>
    <property type="match status" value="7"/>
</dbReference>
<feature type="domain" description="Ig-like" evidence="18">
    <location>
        <begin position="2600"/>
        <end position="2678"/>
    </location>
</feature>
<dbReference type="Pfam" id="PF00053">
    <property type="entry name" value="EGF_laminin"/>
    <property type="match status" value="3"/>
</dbReference>
<evidence type="ECO:0000259" key="18">
    <source>
        <dbReference type="PROSITE" id="PS50835"/>
    </source>
</evidence>
<feature type="disulfide bond" evidence="14">
    <location>
        <begin position="598"/>
        <end position="616"/>
    </location>
</feature>
<feature type="disulfide bond" evidence="14">
    <location>
        <begin position="1197"/>
        <end position="1212"/>
    </location>
</feature>
<evidence type="ECO:0000256" key="4">
    <source>
        <dbReference type="ARBA" id="ARBA00022729"/>
    </source>
</evidence>
<dbReference type="InterPro" id="IPR013151">
    <property type="entry name" value="Immunoglobulin_dom"/>
</dbReference>
<name>B4JKX6_DROGR</name>
<feature type="disulfide bond" evidence="14">
    <location>
        <begin position="914"/>
        <end position="926"/>
    </location>
</feature>
<evidence type="ECO:0000256" key="7">
    <source>
        <dbReference type="ARBA" id="ARBA00023136"/>
    </source>
</evidence>
<dbReference type="SMART" id="SM00408">
    <property type="entry name" value="IGc2"/>
    <property type="match status" value="13"/>
</dbReference>
<feature type="domain" description="EGF-like" evidence="17">
    <location>
        <begin position="3705"/>
        <end position="3741"/>
    </location>
</feature>
<feature type="disulfide bond" evidence="14">
    <location>
        <begin position="650"/>
        <end position="665"/>
    </location>
</feature>
<dbReference type="FunFam" id="2.10.25.10:FF:000255">
    <property type="entry name" value="Sushi, nidogen and EGF-like domains 1"/>
    <property type="match status" value="1"/>
</dbReference>
<dbReference type="FunFam" id="2.10.25.10:FF:000340">
    <property type="entry name" value="Terribly reduced optic lobes, isoform AT"/>
    <property type="match status" value="1"/>
</dbReference>
<organism evidence="21">
    <name type="scientific">Drosophila grimshawi</name>
    <name type="common">Hawaiian fruit fly</name>
    <name type="synonym">Idiomyia grimshawi</name>
    <dbReference type="NCBI Taxonomy" id="7222"/>
    <lineage>
        <taxon>Eukaryota</taxon>
        <taxon>Metazoa</taxon>
        <taxon>Ecdysozoa</taxon>
        <taxon>Arthropoda</taxon>
        <taxon>Hexapoda</taxon>
        <taxon>Insecta</taxon>
        <taxon>Pterygota</taxon>
        <taxon>Neoptera</taxon>
        <taxon>Endopterygota</taxon>
        <taxon>Diptera</taxon>
        <taxon>Brachycera</taxon>
        <taxon>Muscomorpha</taxon>
        <taxon>Ephydroidea</taxon>
        <taxon>Drosophilidae</taxon>
        <taxon>Drosophila</taxon>
        <taxon>Hawaiian Drosophila</taxon>
    </lineage>
</organism>
<evidence type="ECO:0000256" key="15">
    <source>
        <dbReference type="SAM" id="MobiDB-lite"/>
    </source>
</evidence>
<feature type="disulfide bond" evidence="14">
    <location>
        <begin position="346"/>
        <end position="364"/>
    </location>
</feature>
<feature type="disulfide bond" evidence="14">
    <location>
        <begin position="1185"/>
        <end position="1203"/>
    </location>
</feature>
<dbReference type="PANTHER" id="PTHR22722">
    <property type="entry name" value="LOW-DENSITY LIPOPROTEIN RECEPTOR-RELATED PROTEIN 2-RELATED"/>
    <property type="match status" value="1"/>
</dbReference>
<feature type="disulfide bond" evidence="14">
    <location>
        <begin position="933"/>
        <end position="948"/>
    </location>
</feature>
<evidence type="ECO:0000256" key="14">
    <source>
        <dbReference type="PROSITE-ProRule" id="PRU00124"/>
    </source>
</evidence>
<dbReference type="Gene3D" id="2.60.40.10">
    <property type="entry name" value="Immunoglobulins"/>
    <property type="match status" value="13"/>
</dbReference>
<dbReference type="PROSITE" id="PS01248">
    <property type="entry name" value="EGF_LAM_1"/>
    <property type="match status" value="2"/>
</dbReference>
<dbReference type="InterPro" id="IPR007110">
    <property type="entry name" value="Ig-like_dom"/>
</dbReference>
<dbReference type="OMA" id="PGHDQSY"/>
<evidence type="ECO:0000256" key="8">
    <source>
        <dbReference type="ARBA" id="ARBA00023157"/>
    </source>
</evidence>
<dbReference type="Gene3D" id="2.10.25.10">
    <property type="entry name" value="Laminin"/>
    <property type="match status" value="6"/>
</dbReference>
<keyword evidence="7" id="KW-0472">Membrane</keyword>
<dbReference type="InterPro" id="IPR036055">
    <property type="entry name" value="LDL_receptor-like_sf"/>
</dbReference>
<dbReference type="SMART" id="SM00409">
    <property type="entry name" value="IG"/>
    <property type="match status" value="13"/>
</dbReference>
<evidence type="ECO:0000256" key="5">
    <source>
        <dbReference type="ARBA" id="ARBA00022737"/>
    </source>
</evidence>
<dbReference type="Pfam" id="PF07679">
    <property type="entry name" value="I-set"/>
    <property type="match status" value="3"/>
</dbReference>
<feature type="domain" description="Ig-like" evidence="18">
    <location>
        <begin position="2029"/>
        <end position="2093"/>
    </location>
</feature>
<dbReference type="InterPro" id="IPR002172">
    <property type="entry name" value="LDrepeatLR_classA_rpt"/>
</dbReference>
<keyword evidence="2 13" id="KW-0245">EGF-like domain</keyword>
<feature type="disulfide bond" evidence="14">
    <location>
        <begin position="687"/>
        <end position="702"/>
    </location>
</feature>
<feature type="disulfide bond" evidence="14">
    <location>
        <begin position="250"/>
        <end position="265"/>
    </location>
</feature>
<feature type="disulfide bond" evidence="13">
    <location>
        <begin position="3731"/>
        <end position="3740"/>
    </location>
</feature>
<dbReference type="SMART" id="SM00281">
    <property type="entry name" value="LamB"/>
    <property type="match status" value="2"/>
</dbReference>
<feature type="disulfide bond" evidence="14">
    <location>
        <begin position="455"/>
        <end position="473"/>
    </location>
</feature>
<dbReference type="Pfam" id="PF00054">
    <property type="entry name" value="Laminin_G_1"/>
    <property type="match status" value="1"/>
</dbReference>
<feature type="disulfide bond" evidence="14">
    <location>
        <begin position="1178"/>
        <end position="1190"/>
    </location>
</feature>
<feature type="domain" description="Ig-like" evidence="18">
    <location>
        <begin position="3148"/>
        <end position="3225"/>
    </location>
</feature>
<feature type="disulfide bond" evidence="14">
    <location>
        <begin position="157"/>
        <end position="175"/>
    </location>
</feature>
<feature type="disulfide bond" evidence="14">
    <location>
        <begin position="819"/>
        <end position="834"/>
    </location>
</feature>
<feature type="domain" description="Laminin G" evidence="16">
    <location>
        <begin position="3239"/>
        <end position="3416"/>
    </location>
</feature>
<feature type="disulfide bond" evidence="14">
    <location>
        <begin position="543"/>
        <end position="561"/>
    </location>
</feature>
<evidence type="ECO:0000259" key="17">
    <source>
        <dbReference type="PROSITE" id="PS50026"/>
    </source>
</evidence>
<feature type="disulfide bond" evidence="14">
    <location>
        <begin position="194"/>
        <end position="212"/>
    </location>
</feature>
<feature type="disulfide bond" evidence="14">
    <location>
        <begin position="668"/>
        <end position="680"/>
    </location>
</feature>
<dbReference type="Gene3D" id="4.10.400.10">
    <property type="entry name" value="Low-density Lipoprotein Receptor"/>
    <property type="match status" value="23"/>
</dbReference>
<sequence>MPIRWHGLLTTRYPPTPPHAAHSTAWPCVHIHELSDVSSSFVLSCHFDVVLVLPVFTHKNKEYECRSNEFRCRNGDCIDNSKRCDNVPDCLDGDDEGDDCPASCSDMEYQCRDGSRCISVSQQCDGQVDCNDGDDEDHCDGIVPKLRFTCPKGKFTCRDLSCISIVHRCDGRTDCPHDRSDEEGCPCLYDKWQCDDGTCIAKELLCNGNIDCPEDISDERYCDGGYDAEECRHNQFRCRNGECIPMRQVCDNIYDCSDYTDEQDCDLNEINENRDRDNDYFDGDGIIRIYADHHRPKIGRHNDNDNNIPIYGINEEDAREYELYLPSEKYDKSSQQNPCTSSQFRCNNGVCIPNHLRCDGFHHCNDMSDEDNCDHYVPPFTTRRPVTRAPTTMNYPWPSVPPASLERQTTSTPPSRVTAATPSSSSSSSSSPSSSSPWSSSSLPSNCLENIEFACHNRDCIPIESVCDGEPDCEEHEDEDYSLCNCSNDKYKCVRGGGCIPKTQVCDGKSQCRDGSDESACHFHAKFNKSRPIVECLSFQYQCGDGSCISGYKRCNGITDCADGADEYNCLINYDDTNYDTDPDNDPLNECDLYNFECDFGQCIPFEKKCDGYADCEDQTDELDCPAMTEHCLEHEFECDDYCIPRDQLCNGIVNCNDGNDERNCTYCREDAYLCNTGDCIASKLHCNGIVDCSDASDELNCGSVCAPDQIACNGNCLDSSLRCDNKFDCDDGIDELDCEGNNSTIRLTAKDCSQDQFFCDDSCFDRSIRCNGHYECTDRSDEHDCHTTHHTRHPYYPPLPCPQHACPSGRCYTESERCDGHRHCEDNSDEANCTQCKDSEFFCYDRQFCINATQHCDGFYDCKDFSDEQNCIGCARDQFRCRDGDCVPLDAVCDNYAHCSDGSDEENCNPMQCQANQFRCRNGQCVSSAMRCDRRTDCQDSSDEQDCGHQHTASSSSRPASIAPTTTTTTTSATSATTTTMPLVPLRIICPSTTFRCENGPCISLGSRCNGVIDCPYDASDELDCAPITNEIDTSDPPQSGRSQLNLKTYPSSQIIKESREVIFRCRDEGPARAKVKWSRPGGRPLPVGFSDKGGRLEIPNIRVEDSGTYICEAVGYPAYVEGQQVTVNLNVERSWGEHKYEEPKSNRIKYGTVPHIDLEFFGLVNNAEYDRPPSACSAYQATCMNGECIDKSKICDGYPDCSDNSDEHSCSQGRRCQPNQFLCRNSKCVERTWRCDGEDDCGDNSDEQSCDPEPNGAPCRYNEFQCSSGHCIPKSFQCDKLNDCRDGSDEFGCISPNPIRPPPPLETLMEGQSLNLTCTATGVPVPTIVWRLNWGHVPDKCISKSAGGRGDLYCPNMQYQDSGAYSCEIINTIGTHFVIPDTIVTVIPERNQFCPAGFFNMLARSRDDCIKCFCFGVASACESANLFTYAIQPPIISHRVVSVDLSPYQQIVINEVPSQNLVNLNHGLQFRASDVQYNSREAPYLALPSDYMGNQLKSYGGHLKYEINYMGSGSPVSGPDVIITGNGFILTYAVRTQPNLANNVDISFMPGNWLKPDGRKATREELMMILANVDNILIRLGYISMAREVEVVHIAMDSAGTSDQGLGSASLVEKCNCPPGYVGDSCETCAPGYVRQPGGAWLGRCVPFVAEPCPVGTYGDPRRGIQCRDCPCPHSGSNNFANGCQLSPDGDVICNCYEGYVGRRCESCAAGYQGNPLVPGGSCHKTPESMCNVEGTYNHYSNGTCQCKDLVMGDRCDTCAPKSFHLNSFTYTGCIECFCSGWMADCTSTSWYRDQISSSFGRSSAPHGFTLVRDYTRPTPQAVPFNTLSNAISFSSDSDYSADTLYWSLPAQFLGNKLTAYGGRLNYTLSYSPLPGGQMSRNNAPDVVIKSGEDLTLIHYRKSSVSPSTSSSYAVPIVESAWQRSDGQVINRPHLLMALSKIDAIYIKATYTTGTMEGSLKHVALDIASANNQGTPRAYEVEECRCPVGYIGLSCERCAPGFKRNPEEGLYLGACEQCTCNGHSSQCEAETGECLDPVYVSWSKMGSRLPNTAEIEGGVLNLYNLQIYDSGVYICQAMNNQTLRVFKDEVSITISNQSQRSPAQIVNLPSTVTFDEYQPSEITCEVEGNPTPTITWTHVDAQGDGRTRTDGNRLIFELPRKSDEGRYRCQVQNQYGADEKYVDVYVRGNAPQPAPVRERVFIQPEDYNGKAGDTVTFNCHSTSGAQLRYEWLHNGRPLSSQQQRNVIIAGDMLEIRDASASDSGVYTCIGIDLRTRRNYTEEARVYIEQHQLPPPVTGIKPHIMRLTEKASIDQGTDYSITCESSGSPYPSIQWMKDGESMPSNVHITGNVMRIINARPENRGYYSCTAENPYGSDHSSVLIDVEPREAPSVDITPAVPMTFTVKQQGYLYCVAQGIPVPTVQWRRIDGKPLTPRHMINEENAGYVIIHDIEINDAGDYECVAENSVGRSTGIATIRVVEPPVVTLNPNTQVMSYTEGDEVHISCIASGVPNPAVQWDTNQPISLSSRGQNIAYLDINRVTHNDARIYTCSATNEAGSDQASIRIEVQPKRGDIGDAYGDVVHDPYPSHYPELPTQRPYYNPNENTQKFTTNLGENVTLTCDLAPYLSTRWARVDGQPLLSNAHTDRNILTITLVEEQNLGQYRCNAVDNHGSLVTYVVRELVLLPLPQITFSPNIPLVVEADTNVDIQCRVINAEPHNVHWATDNGRPLPSSVHINGTLLSFVAIAPADAGGYSCTATNDYGNHSKTAQVVVRRPTFYTPPTQSDVQEHREGDSIQLRCTVSTQRGEHRGNVQFHWYREDRRPLPNGARPDSQELILTSLRMDDAGVYICDSYDRNLGQRLTPTSIDLRVQHLKVSKITPAKPLAAPPRPSVISYACQANDFKCVSHPHTCVKSSMVCDGIYDCTDHSDEFNCTRDFASKAASSGPTGIGIGIGTATGTGTGTGLGNFKRWKKSHARKQKRHQQQHRRPEQRQDQQQQQHQHRAGMTKRQVVPLAKRFAGGYLPPVLRTPPPEPMMPRDYSLKLDQQSSKLRTGESTQVECYSSDNSYTDVIWERFDGAPLSANIQQVGNSLVINKVTAADAGVYVCKCRTDDGDLYTTSYELGIEEQPESETQSESEPEPEPHPEDLRQPKIVHAQAGDQTQLSCGADESRQPSYRWSRQYGQLQSGRDIHDEQLVLQDVQANDAGSYVCTATYNDGESVDYPSILVITGAIPHFHQLNHPKSSYMSFPKLPESSFKFNFEVTFRPESPNGLLLFNGQPRGTGDYIALSLKDRYAEFRFDFGGKPLVVRAEQPVKLNEWHTIRVQRSRRDGYIQLDEQRPVAFPTLSQTPQLELIADLYIGGVPNWDQLPAEAVTEDAGFVGCISRLTLQGRTIELMKEAKMKEGITSCKPCAQMPCENNGICLESQTEQAYTCICQQGWTGRNCAVEGTQCTPGLCGAGRCENTETDMECLCPLNRTGDRCQYIEHLNEHSLNFKRNSYAAYNTPRAGRLNVTLSLRPSSLRDAVLLYTAESNLPSGDYVALLLHDGHVELIINTAARLKPVVVRSQQPLPLHRWTRVELQRRQGESILRVGDESELRAKAAGAPRMLSLKTPLYVGGYDWATVKINRDVNITDGFDGCISRLFDSTRSIQLLADIKDAANVQNCGELNEIGDADADVDADGELPIAPVIADDDEPQPYALSPCASEPCDNGGTCTEVDQQAICDCSLGFSGKRCEDHIQVSFNASFRGNGYMELDRNQFNSEVDQQYTTAAILFSTSKPDGLLMWWGQQMGEEFTGQDFIALAVVEGYVELSLRLDGQEAMIRNSEKQVNDGHRHLVLVKRADNTAILEVDRISESVETRPTSKKEMHLPGNVLIGGIPHIMSFTGQRYGHNFNGCMFIVEGNTGQINVGKAAINGVNVDTCPVGDEARGGTEPPVV</sequence>
<feature type="disulfide bond" evidence="14">
    <location>
        <begin position="2921"/>
        <end position="2936"/>
    </location>
</feature>
<accession>B4JKX6</accession>
<feature type="disulfide bond" evidence="13">
    <location>
        <begin position="3456"/>
        <end position="3466"/>
    </location>
</feature>
<dbReference type="GO" id="GO:0030154">
    <property type="term" value="P:cell differentiation"/>
    <property type="evidence" value="ECO:0007669"/>
    <property type="project" value="UniProtKB-ARBA"/>
</dbReference>
<evidence type="ECO:0000259" key="16">
    <source>
        <dbReference type="PROSITE" id="PS50025"/>
    </source>
</evidence>
<feature type="domain" description="Laminin IV type A" evidence="19">
    <location>
        <begin position="1806"/>
        <end position="1985"/>
    </location>
</feature>
<feature type="disulfide bond" evidence="14">
    <location>
        <begin position="998"/>
        <end position="1016"/>
    </location>
</feature>
<feature type="disulfide bond" evidence="14">
    <location>
        <begin position="1268"/>
        <end position="1286"/>
    </location>
</feature>
<feature type="domain" description="Ig-like" evidence="18">
    <location>
        <begin position="2193"/>
        <end position="2288"/>
    </location>
</feature>
<dbReference type="InterPro" id="IPR000742">
    <property type="entry name" value="EGF"/>
</dbReference>
<feature type="disulfide bond" evidence="14">
    <location>
        <begin position="921"/>
        <end position="939"/>
    </location>
</feature>
<evidence type="ECO:0000256" key="11">
    <source>
        <dbReference type="ARBA" id="ARBA00023292"/>
    </source>
</evidence>
<dbReference type="SMART" id="SM00192">
    <property type="entry name" value="LDLa"/>
    <property type="match status" value="23"/>
</dbReference>
<feature type="disulfide bond" evidence="13">
    <location>
        <begin position="3440"/>
        <end position="3449"/>
    </location>
</feature>
<feature type="domain" description="Ig-like" evidence="18">
    <location>
        <begin position="2104"/>
        <end position="2185"/>
    </location>
</feature>
<dbReference type="Pfam" id="PF02210">
    <property type="entry name" value="Laminin_G_2"/>
    <property type="match status" value="2"/>
</dbReference>
<evidence type="ECO:0000256" key="13">
    <source>
        <dbReference type="PROSITE-ProRule" id="PRU00076"/>
    </source>
</evidence>
<dbReference type="InterPro" id="IPR003598">
    <property type="entry name" value="Ig_sub2"/>
</dbReference>
<dbReference type="FunFam" id="4.10.400.10:FF:000044">
    <property type="entry name" value="Basement membrane-specific heparan sulfate proteoglycan core protein"/>
    <property type="match status" value="1"/>
</dbReference>
<keyword evidence="3" id="KW-0812">Transmembrane</keyword>
<feature type="disulfide bond" evidence="14">
    <location>
        <begin position="807"/>
        <end position="825"/>
    </location>
</feature>
<feature type="disulfide bond" evidence="14">
    <location>
        <begin position="1218"/>
        <end position="1230"/>
    </location>
</feature>
<feature type="disulfide bond" evidence="14">
    <location>
        <begin position="610"/>
        <end position="625"/>
    </location>
</feature>
<feature type="disulfide bond" evidence="14">
    <location>
        <begin position="894"/>
        <end position="909"/>
    </location>
</feature>
<evidence type="ECO:0000256" key="3">
    <source>
        <dbReference type="ARBA" id="ARBA00022692"/>
    </source>
</evidence>
<dbReference type="PROSITE" id="PS01186">
    <property type="entry name" value="EGF_2"/>
    <property type="match status" value="2"/>
</dbReference>
<dbReference type="InParanoid" id="B4JKX6"/>
<evidence type="ECO:0000256" key="2">
    <source>
        <dbReference type="ARBA" id="ARBA00022536"/>
    </source>
</evidence>
<feature type="disulfide bond" evidence="14">
    <location>
        <begin position="882"/>
        <end position="900"/>
    </location>
</feature>
<keyword evidence="21" id="KW-1185">Reference proteome</keyword>
<feature type="domain" description="Ig-like" evidence="18">
    <location>
        <begin position="3027"/>
        <end position="3127"/>
    </location>
</feature>
<feature type="disulfide bond" evidence="14">
    <location>
        <begin position="875"/>
        <end position="887"/>
    </location>
</feature>
<dbReference type="InterPro" id="IPR036179">
    <property type="entry name" value="Ig-like_dom_sf"/>
</dbReference>
<dbReference type="InterPro" id="IPR001791">
    <property type="entry name" value="Laminin_G"/>
</dbReference>
<dbReference type="Gene3D" id="2.60.120.200">
    <property type="match status" value="3"/>
</dbReference>
<evidence type="ECO:0000313" key="20">
    <source>
        <dbReference type="EMBL" id="EDW00229.1"/>
    </source>
</evidence>
<feature type="disulfide bond" evidence="14">
    <location>
        <begin position="771"/>
        <end position="786"/>
    </location>
</feature>
<feature type="compositionally biased region" description="Gly residues" evidence="15">
    <location>
        <begin position="2950"/>
        <end position="2968"/>
    </location>
</feature>
<dbReference type="STRING" id="7222.B4JKX6"/>
<feature type="region of interest" description="Disordered" evidence="15">
    <location>
        <begin position="2945"/>
        <end position="3013"/>
    </location>
</feature>
<feature type="disulfide bond" evidence="14">
    <location>
        <begin position="675"/>
        <end position="693"/>
    </location>
</feature>
<evidence type="ECO:0000256" key="9">
    <source>
        <dbReference type="ARBA" id="ARBA00023170"/>
    </source>
</evidence>
<dbReference type="GO" id="GO:0043235">
    <property type="term" value="C:receptor complex"/>
    <property type="evidence" value="ECO:0007669"/>
    <property type="project" value="TreeGrafter"/>
</dbReference>
<feature type="disulfide bond" evidence="14">
    <location>
        <begin position="231"/>
        <end position="243"/>
    </location>
</feature>
<dbReference type="FunFam" id="4.10.400.10:FF:000034">
    <property type="entry name" value="Low-density lipoprotein receptor-related protein 2"/>
    <property type="match status" value="2"/>
</dbReference>
<dbReference type="PROSITE" id="PS01209">
    <property type="entry name" value="LDLRA_1"/>
    <property type="match status" value="14"/>
</dbReference>
<evidence type="ECO:0000256" key="1">
    <source>
        <dbReference type="ARBA" id="ARBA00004167"/>
    </source>
</evidence>
<dbReference type="CDD" id="cd00112">
    <property type="entry name" value="LDLa"/>
    <property type="match status" value="23"/>
</dbReference>
<dbReference type="FunFam" id="4.10.400.10:FF:000140">
    <property type="entry name" value="Terribly reduced optic lobes, isoform AF"/>
    <property type="match status" value="1"/>
</dbReference>
<keyword evidence="9" id="KW-0675">Receptor</keyword>
<feature type="compositionally biased region" description="Acidic residues" evidence="15">
    <location>
        <begin position="3129"/>
        <end position="3143"/>
    </location>
</feature>
<keyword evidence="11" id="KW-0424">Laminin EGF-like domain</keyword>
<dbReference type="SUPFAM" id="SSF57196">
    <property type="entry name" value="EGF/Laminin"/>
    <property type="match status" value="2"/>
</dbReference>
<dbReference type="InterPro" id="IPR013320">
    <property type="entry name" value="ConA-like_dom_sf"/>
</dbReference>
<feature type="domain" description="Laminin G" evidence="16">
    <location>
        <begin position="3494"/>
        <end position="3670"/>
    </location>
</feature>
<evidence type="ECO:0000259" key="19">
    <source>
        <dbReference type="PROSITE" id="PS51115"/>
    </source>
</evidence>
<feature type="compositionally biased region" description="Basic residues" evidence="15">
    <location>
        <begin position="2972"/>
        <end position="2989"/>
    </location>
</feature>
<feature type="disulfide bond" evidence="14">
    <location>
        <begin position="150"/>
        <end position="162"/>
    </location>
</feature>
<dbReference type="InterPro" id="IPR051221">
    <property type="entry name" value="LDLR-related"/>
</dbReference>
<dbReference type="GO" id="GO:0005886">
    <property type="term" value="C:plasma membrane"/>
    <property type="evidence" value="ECO:0007669"/>
    <property type="project" value="TreeGrafter"/>
</dbReference>
<feature type="disulfide bond" evidence="14">
    <location>
        <begin position="124"/>
        <end position="139"/>
    </location>
</feature>
<dbReference type="InterPro" id="IPR000034">
    <property type="entry name" value="Laminin_IV"/>
</dbReference>
<feature type="domain" description="Ig-like" evidence="18">
    <location>
        <begin position="2392"/>
        <end position="2479"/>
    </location>
</feature>
<evidence type="ECO:0000256" key="10">
    <source>
        <dbReference type="ARBA" id="ARBA00023180"/>
    </source>
</evidence>
<dbReference type="FunFam" id="2.60.40.10:FF:000032">
    <property type="entry name" value="palladin isoform X1"/>
    <property type="match status" value="1"/>
</dbReference>
<dbReference type="CDD" id="cd00054">
    <property type="entry name" value="EGF_CA"/>
    <property type="match status" value="2"/>
</dbReference>
<dbReference type="CDD" id="cd00055">
    <property type="entry name" value="EGF_Lam"/>
    <property type="match status" value="3"/>
</dbReference>
<feature type="compositionally biased region" description="Low complexity" evidence="15">
    <location>
        <begin position="409"/>
        <end position="439"/>
    </location>
</feature>
<feature type="region of interest" description="Disordered" evidence="15">
    <location>
        <begin position="3129"/>
        <end position="3150"/>
    </location>
</feature>
<dbReference type="SUPFAM" id="SSF48726">
    <property type="entry name" value="Immunoglobulin"/>
    <property type="match status" value="13"/>
</dbReference>
<dbReference type="PROSITE" id="PS50025">
    <property type="entry name" value="LAM_G_DOMAIN"/>
    <property type="match status" value="3"/>
</dbReference>
<feature type="disulfide bond" evidence="14">
    <location>
        <begin position="1237"/>
        <end position="1252"/>
    </location>
</feature>
<dbReference type="SMART" id="SM00180">
    <property type="entry name" value="EGF_Lam"/>
    <property type="match status" value="4"/>
</dbReference>
<keyword evidence="12" id="KW-0393">Immunoglobulin domain</keyword>
<feature type="disulfide bond" evidence="13">
    <location>
        <begin position="3421"/>
        <end position="3438"/>
    </location>
</feature>
<feature type="disulfide bond" evidence="14">
    <location>
        <begin position="555"/>
        <end position="570"/>
    </location>
</feature>
<dbReference type="OrthoDB" id="10055367at2759"/>
<feature type="domain" description="EGF-like" evidence="17">
    <location>
        <begin position="3414"/>
        <end position="3450"/>
    </location>
</feature>
<keyword evidence="8 13" id="KW-1015">Disulfide bond</keyword>
<dbReference type="InterPro" id="IPR013783">
    <property type="entry name" value="Ig-like_fold"/>
</dbReference>
<dbReference type="PROSITE" id="PS00022">
    <property type="entry name" value="EGF_1"/>
    <property type="match status" value="3"/>
</dbReference>
<protein>
    <submittedName>
        <fullName evidence="20">GH12750</fullName>
    </submittedName>
</protein>
<feature type="disulfide bond" evidence="13">
    <location>
        <begin position="3477"/>
        <end position="3486"/>
    </location>
</feature>
<feature type="region of interest" description="Disordered" evidence="15">
    <location>
        <begin position="380"/>
        <end position="439"/>
    </location>
</feature>
<feature type="disulfide bond" evidence="14">
    <location>
        <begin position="72"/>
        <end position="90"/>
    </location>
</feature>
<keyword evidence="5" id="KW-0677">Repeat</keyword>
<feature type="disulfide bond" evidence="14">
    <location>
        <begin position="991"/>
        <end position="1003"/>
    </location>
</feature>
<feature type="disulfide bond" evidence="14">
    <location>
        <begin position="536"/>
        <end position="548"/>
    </location>
</feature>
<comment type="caution">
    <text evidence="13">Lacks conserved residue(s) required for the propagation of feature annotation.</text>
</comment>
<dbReference type="Pfam" id="PF00047">
    <property type="entry name" value="ig"/>
    <property type="match status" value="1"/>
</dbReference>
<reference evidence="20 21" key="1">
    <citation type="journal article" date="2007" name="Nature">
        <title>Evolution of genes and genomes on the Drosophila phylogeny.</title>
        <authorList>
            <consortium name="Drosophila 12 Genomes Consortium"/>
            <person name="Clark A.G."/>
            <person name="Eisen M.B."/>
            <person name="Smith D.R."/>
            <person name="Bergman C.M."/>
            <person name="Oliver B."/>
            <person name="Markow T.A."/>
            <person name="Kaufman T.C."/>
            <person name="Kellis M."/>
            <person name="Gelbart W."/>
            <person name="Iyer V.N."/>
            <person name="Pollard D.A."/>
            <person name="Sackton T.B."/>
            <person name="Larracuente A.M."/>
            <person name="Singh N.D."/>
            <person name="Abad J.P."/>
            <person name="Abt D.N."/>
            <person name="Adryan B."/>
            <person name="Aguade M."/>
            <person name="Akashi H."/>
            <person name="Anderson W.W."/>
            <person name="Aquadro C.F."/>
            <person name="Ardell D.H."/>
            <person name="Arguello R."/>
            <person name="Artieri C.G."/>
            <person name="Barbash D.A."/>
            <person name="Barker D."/>
            <person name="Barsanti P."/>
            <person name="Batterham P."/>
            <person name="Batzoglou S."/>
            <person name="Begun D."/>
            <person name="Bhutkar A."/>
            <person name="Blanco E."/>
            <person name="Bosak S.A."/>
            <person name="Bradley R.K."/>
            <person name="Brand A.D."/>
            <person name="Brent M.R."/>
            <person name="Brooks A.N."/>
            <person name="Brown R.H."/>
            <person name="Butlin R.K."/>
            <person name="Caggese C."/>
            <person name="Calvi B.R."/>
            <person name="Bernardo de Carvalho A."/>
            <person name="Caspi A."/>
            <person name="Castrezana S."/>
            <person name="Celniker S.E."/>
            <person name="Chang J.L."/>
            <person name="Chapple C."/>
            <person name="Chatterji S."/>
            <person name="Chinwalla A."/>
            <person name="Civetta A."/>
            <person name="Clifton S.W."/>
            <person name="Comeron J.M."/>
            <person name="Costello J.C."/>
            <person name="Coyne J.A."/>
            <person name="Daub J."/>
            <person name="David R.G."/>
            <person name="Delcher A.L."/>
            <person name="Delehaunty K."/>
            <person name="Do C.B."/>
            <person name="Ebling H."/>
            <person name="Edwards K."/>
            <person name="Eickbush T."/>
            <person name="Evans J.D."/>
            <person name="Filipski A."/>
            <person name="Findeiss S."/>
            <person name="Freyhult E."/>
            <person name="Fulton L."/>
            <person name="Fulton R."/>
            <person name="Garcia A.C."/>
            <person name="Gardiner A."/>
            <person name="Garfield D.A."/>
            <person name="Garvin B.E."/>
            <person name="Gibson G."/>
            <person name="Gilbert D."/>
            <person name="Gnerre S."/>
            <person name="Godfrey J."/>
            <person name="Good R."/>
            <person name="Gotea V."/>
            <person name="Gravely B."/>
            <person name="Greenberg A.J."/>
            <person name="Griffiths-Jones S."/>
            <person name="Gross S."/>
            <person name="Guigo R."/>
            <person name="Gustafson E.A."/>
            <person name="Haerty W."/>
            <person name="Hahn M.W."/>
            <person name="Halligan D.L."/>
            <person name="Halpern A.L."/>
            <person name="Halter G.M."/>
            <person name="Han M.V."/>
            <person name="Heger A."/>
            <person name="Hillier L."/>
            <person name="Hinrichs A.S."/>
            <person name="Holmes I."/>
            <person name="Hoskins R.A."/>
            <person name="Hubisz M.J."/>
            <person name="Hultmark D."/>
            <person name="Huntley M.A."/>
            <person name="Jaffe D.B."/>
            <person name="Jagadeeshan S."/>
            <person name="Jeck W.R."/>
            <person name="Johnson J."/>
            <person name="Jones C.D."/>
            <person name="Jordan W.C."/>
            <person name="Karpen G.H."/>
            <person name="Kataoka E."/>
            <person name="Keightley P.D."/>
            <person name="Kheradpour P."/>
            <person name="Kirkness E.F."/>
            <person name="Koerich L.B."/>
            <person name="Kristiansen K."/>
            <person name="Kudrna D."/>
            <person name="Kulathinal R.J."/>
            <person name="Kumar S."/>
            <person name="Kwok R."/>
            <person name="Lander E."/>
            <person name="Langley C.H."/>
            <person name="Lapoint R."/>
            <person name="Lazzaro B.P."/>
            <person name="Lee S.J."/>
            <person name="Levesque L."/>
            <person name="Li R."/>
            <person name="Lin C.F."/>
            <person name="Lin M.F."/>
            <person name="Lindblad-Toh K."/>
            <person name="Llopart A."/>
            <person name="Long M."/>
            <person name="Low L."/>
            <person name="Lozovsky E."/>
            <person name="Lu J."/>
            <person name="Luo M."/>
            <person name="Machado C.A."/>
            <person name="Makalowski W."/>
            <person name="Marzo M."/>
            <person name="Matsuda M."/>
            <person name="Matzkin L."/>
            <person name="McAllister B."/>
            <person name="McBride C.S."/>
            <person name="McKernan B."/>
            <person name="McKernan K."/>
            <person name="Mendez-Lago M."/>
            <person name="Minx P."/>
            <person name="Mollenhauer M.U."/>
            <person name="Montooth K."/>
            <person name="Mount S.M."/>
            <person name="Mu X."/>
            <person name="Myers E."/>
            <person name="Negre B."/>
            <person name="Newfeld S."/>
            <person name="Nielsen R."/>
            <person name="Noor M.A."/>
            <person name="O'Grady P."/>
            <person name="Pachter L."/>
            <person name="Papaceit M."/>
            <person name="Parisi M.J."/>
            <person name="Parisi M."/>
            <person name="Parts L."/>
            <person name="Pedersen J.S."/>
            <person name="Pesole G."/>
            <person name="Phillippy A.M."/>
            <person name="Ponting C.P."/>
            <person name="Pop M."/>
            <person name="Porcelli D."/>
            <person name="Powell J.R."/>
            <person name="Prohaska S."/>
            <person name="Pruitt K."/>
            <person name="Puig M."/>
            <person name="Quesneville H."/>
            <person name="Ram K.R."/>
            <person name="Rand D."/>
            <person name="Rasmussen M.D."/>
            <person name="Reed L.K."/>
            <person name="Reenan R."/>
            <person name="Reily A."/>
            <person name="Remington K.A."/>
            <person name="Rieger T.T."/>
            <person name="Ritchie M.G."/>
            <person name="Robin C."/>
            <person name="Rogers Y.H."/>
            <person name="Rohde C."/>
            <person name="Rozas J."/>
            <person name="Rubenfield M.J."/>
            <person name="Ruiz A."/>
            <person name="Russo S."/>
            <person name="Salzberg S.L."/>
            <person name="Sanchez-Gracia A."/>
            <person name="Saranga D.J."/>
            <person name="Sato H."/>
            <person name="Schaeffer S.W."/>
            <person name="Schatz M.C."/>
            <person name="Schlenke T."/>
            <person name="Schwartz R."/>
            <person name="Segarra C."/>
            <person name="Singh R.S."/>
            <person name="Sirot L."/>
            <person name="Sirota M."/>
            <person name="Sisneros N.B."/>
            <person name="Smith C.D."/>
            <person name="Smith T.F."/>
            <person name="Spieth J."/>
            <person name="Stage D.E."/>
            <person name="Stark A."/>
            <person name="Stephan W."/>
            <person name="Strausberg R.L."/>
            <person name="Strempel S."/>
            <person name="Sturgill D."/>
            <person name="Sutton G."/>
            <person name="Sutton G.G."/>
            <person name="Tao W."/>
            <person name="Teichmann S."/>
            <person name="Tobari Y.N."/>
            <person name="Tomimura Y."/>
            <person name="Tsolas J.M."/>
            <person name="Valente V.L."/>
            <person name="Venter E."/>
            <person name="Venter J.C."/>
            <person name="Vicario S."/>
            <person name="Vieira F.G."/>
            <person name="Vilella A.J."/>
            <person name="Villasante A."/>
            <person name="Walenz B."/>
            <person name="Wang J."/>
            <person name="Wasserman M."/>
            <person name="Watts T."/>
            <person name="Wilson D."/>
            <person name="Wilson R.K."/>
            <person name="Wing R.A."/>
            <person name="Wolfner M.F."/>
            <person name="Wong A."/>
            <person name="Wong G.K."/>
            <person name="Wu C.I."/>
            <person name="Wu G."/>
            <person name="Yamamoto D."/>
            <person name="Yang H.P."/>
            <person name="Yang S.P."/>
            <person name="Yorke J.A."/>
            <person name="Yoshida K."/>
            <person name="Zdobnov E."/>
            <person name="Zhang P."/>
            <person name="Zhang Y."/>
            <person name="Zimin A.V."/>
            <person name="Baldwin J."/>
            <person name="Abdouelleil A."/>
            <person name="Abdulkadir J."/>
            <person name="Abebe A."/>
            <person name="Abera B."/>
            <person name="Abreu J."/>
            <person name="Acer S.C."/>
            <person name="Aftuck L."/>
            <person name="Alexander A."/>
            <person name="An P."/>
            <person name="Anderson E."/>
            <person name="Anderson S."/>
            <person name="Arachi H."/>
            <person name="Azer M."/>
            <person name="Bachantsang P."/>
            <person name="Barry A."/>
            <person name="Bayul T."/>
            <person name="Berlin A."/>
            <person name="Bessette D."/>
            <person name="Bloom T."/>
            <person name="Blye J."/>
            <person name="Boguslavskiy L."/>
            <person name="Bonnet C."/>
            <person name="Boukhgalter B."/>
            <person name="Bourzgui I."/>
            <person name="Brown A."/>
            <person name="Cahill P."/>
            <person name="Channer S."/>
            <person name="Cheshatsang Y."/>
            <person name="Chuda L."/>
            <person name="Citroen M."/>
            <person name="Collymore A."/>
            <person name="Cooke P."/>
            <person name="Costello M."/>
            <person name="D'Aco K."/>
            <person name="Daza R."/>
            <person name="De Haan G."/>
            <person name="DeGray S."/>
            <person name="DeMaso C."/>
            <person name="Dhargay N."/>
            <person name="Dooley K."/>
            <person name="Dooley E."/>
            <person name="Doricent M."/>
            <person name="Dorje P."/>
            <person name="Dorjee K."/>
            <person name="Dupes A."/>
            <person name="Elong R."/>
            <person name="Falk J."/>
            <person name="Farina A."/>
            <person name="Faro S."/>
            <person name="Ferguson D."/>
            <person name="Fisher S."/>
            <person name="Foley C.D."/>
            <person name="Franke A."/>
            <person name="Friedrich D."/>
            <person name="Gadbois L."/>
            <person name="Gearin G."/>
            <person name="Gearin C.R."/>
            <person name="Giannoukos G."/>
            <person name="Goode T."/>
            <person name="Graham J."/>
            <person name="Grandbois E."/>
            <person name="Grewal S."/>
            <person name="Gyaltsen K."/>
            <person name="Hafez N."/>
            <person name="Hagos B."/>
            <person name="Hall J."/>
            <person name="Henson C."/>
            <person name="Hollinger A."/>
            <person name="Honan T."/>
            <person name="Huard M.D."/>
            <person name="Hughes L."/>
            <person name="Hurhula B."/>
            <person name="Husby M.E."/>
            <person name="Kamat A."/>
            <person name="Kanga B."/>
            <person name="Kashin S."/>
            <person name="Khazanovich D."/>
            <person name="Kisner P."/>
            <person name="Lance K."/>
            <person name="Lara M."/>
            <person name="Lee W."/>
            <person name="Lennon N."/>
            <person name="Letendre F."/>
            <person name="LeVine R."/>
            <person name="Lipovsky A."/>
            <person name="Liu X."/>
            <person name="Liu J."/>
            <person name="Liu S."/>
            <person name="Lokyitsang T."/>
            <person name="Lokyitsang Y."/>
            <person name="Lubonja R."/>
            <person name="Lui A."/>
            <person name="MacDonald P."/>
            <person name="Magnisalis V."/>
            <person name="Maru K."/>
            <person name="Matthews C."/>
            <person name="McCusker W."/>
            <person name="McDonough S."/>
            <person name="Mehta T."/>
            <person name="Meldrim J."/>
            <person name="Meneus L."/>
            <person name="Mihai O."/>
            <person name="Mihalev A."/>
            <person name="Mihova T."/>
            <person name="Mittelman R."/>
            <person name="Mlenga V."/>
            <person name="Montmayeur A."/>
            <person name="Mulrain L."/>
            <person name="Navidi A."/>
            <person name="Naylor J."/>
            <person name="Negash T."/>
            <person name="Nguyen T."/>
            <person name="Nguyen N."/>
            <person name="Nicol R."/>
            <person name="Norbu C."/>
            <person name="Norbu N."/>
            <person name="Novod N."/>
            <person name="O'Neill B."/>
            <person name="Osman S."/>
            <person name="Markiewicz E."/>
            <person name="Oyono O.L."/>
            <person name="Patti C."/>
            <person name="Phunkhang P."/>
            <person name="Pierre F."/>
            <person name="Priest M."/>
            <person name="Raghuraman S."/>
            <person name="Rege F."/>
            <person name="Reyes R."/>
            <person name="Rise C."/>
            <person name="Rogov P."/>
            <person name="Ross K."/>
            <person name="Ryan E."/>
            <person name="Settipalli S."/>
            <person name="Shea T."/>
            <person name="Sherpa N."/>
            <person name="Shi L."/>
            <person name="Shih D."/>
            <person name="Sparrow T."/>
            <person name="Spaulding J."/>
            <person name="Stalker J."/>
            <person name="Stange-Thomann N."/>
            <person name="Stavropoulos S."/>
            <person name="Stone C."/>
            <person name="Strader C."/>
            <person name="Tesfaye S."/>
            <person name="Thomson T."/>
            <person name="Thoulutsang Y."/>
            <person name="Thoulutsang D."/>
            <person name="Topham K."/>
            <person name="Topping I."/>
            <person name="Tsamla T."/>
            <person name="Vassiliev H."/>
            <person name="Vo A."/>
            <person name="Wangchuk T."/>
            <person name="Wangdi T."/>
            <person name="Weiand M."/>
            <person name="Wilkinson J."/>
            <person name="Wilson A."/>
            <person name="Yadav S."/>
            <person name="Young G."/>
            <person name="Yu Q."/>
            <person name="Zembek L."/>
            <person name="Zhong D."/>
            <person name="Zimmer A."/>
            <person name="Zwirko Z."/>
            <person name="Jaffe D.B."/>
            <person name="Alvarez P."/>
            <person name="Brockman W."/>
            <person name="Butler J."/>
            <person name="Chin C."/>
            <person name="Gnerre S."/>
            <person name="Grabherr M."/>
            <person name="Kleber M."/>
            <person name="Mauceli E."/>
            <person name="MacCallum I."/>
        </authorList>
    </citation>
    <scope>NUCLEOTIDE SEQUENCE [LARGE SCALE GENOMIC DNA]</scope>
    <source>
        <strain evidence="21">Tucson 15287-2541.00</strain>
    </source>
</reference>
<dbReference type="CDD" id="cd00110">
    <property type="entry name" value="LamG"/>
    <property type="match status" value="3"/>
</dbReference>
<feature type="domain" description="Ig-like" evidence="18">
    <location>
        <begin position="2690"/>
        <end position="2774"/>
    </location>
</feature>
<dbReference type="SUPFAM" id="SSF57424">
    <property type="entry name" value="LDL receptor-like module"/>
    <property type="match status" value="21"/>
</dbReference>
<dbReference type="HOGENOM" id="CLU_000078_0_0_1"/>
<feature type="compositionally biased region" description="Low complexity" evidence="15">
    <location>
        <begin position="953"/>
        <end position="977"/>
    </location>
</feature>
<dbReference type="PROSITE" id="PS50026">
    <property type="entry name" value="EGF_3"/>
    <property type="match status" value="3"/>
</dbReference>
<dbReference type="FunFam" id="4.10.400.10:FF:000105">
    <property type="entry name" value="Lipophorin receptor 1, isoform K"/>
    <property type="match status" value="1"/>
</dbReference>